<dbReference type="AlphaFoldDB" id="A0AA35T4C5"/>
<dbReference type="CDD" id="cd05831">
    <property type="entry name" value="Ribosomal_P1"/>
    <property type="match status" value="1"/>
</dbReference>
<dbReference type="Proteomes" id="UP001174909">
    <property type="component" value="Unassembled WGS sequence"/>
</dbReference>
<dbReference type="PANTHER" id="PTHR45696:SF10">
    <property type="entry name" value="LARGE RIBOSOMAL SUBUNIT PROTEIN P1"/>
    <property type="match status" value="1"/>
</dbReference>
<comment type="caution">
    <text evidence="8">The sequence shown here is derived from an EMBL/GenBank/DDBJ whole genome shotgun (WGS) entry which is preliminary data.</text>
</comment>
<evidence type="ECO:0000256" key="5">
    <source>
        <dbReference type="ARBA" id="ARBA00041116"/>
    </source>
</evidence>
<feature type="region of interest" description="Disordered" evidence="7">
    <location>
        <begin position="140"/>
        <end position="160"/>
    </location>
</feature>
<keyword evidence="4" id="KW-0687">Ribonucleoprotein</keyword>
<dbReference type="GO" id="GO:0030295">
    <property type="term" value="F:protein kinase activator activity"/>
    <property type="evidence" value="ECO:0007669"/>
    <property type="project" value="TreeGrafter"/>
</dbReference>
<evidence type="ECO:0000256" key="4">
    <source>
        <dbReference type="ARBA" id="ARBA00023274"/>
    </source>
</evidence>
<sequence length="160" mass="18130">MSDSELACVYSALILHDAGVPISADKIKTLVKAAGIDVEPIWPSLFAKALEGQSLHMNVFEHVYTKALEGQSLHMNVFEHVYTKALEGQSLHMNVFEHVYIYQGPRREGHRLPDLQCWQWSCGGCCGTSSRWWRWRGRGRDCDQRGEERGEEGGRGGRVR</sequence>
<evidence type="ECO:0000256" key="7">
    <source>
        <dbReference type="SAM" id="MobiDB-lite"/>
    </source>
</evidence>
<dbReference type="GO" id="GO:0043021">
    <property type="term" value="F:ribonucleoprotein complex binding"/>
    <property type="evidence" value="ECO:0007669"/>
    <property type="project" value="TreeGrafter"/>
</dbReference>
<dbReference type="EMBL" id="CASHTH010003157">
    <property type="protein sequence ID" value="CAI8041029.1"/>
    <property type="molecule type" value="Genomic_DNA"/>
</dbReference>
<dbReference type="GO" id="GO:0003735">
    <property type="term" value="F:structural constituent of ribosome"/>
    <property type="evidence" value="ECO:0007669"/>
    <property type="project" value="TreeGrafter"/>
</dbReference>
<evidence type="ECO:0000256" key="3">
    <source>
        <dbReference type="ARBA" id="ARBA00022980"/>
    </source>
</evidence>
<evidence type="ECO:0000313" key="8">
    <source>
        <dbReference type="EMBL" id="CAI8041029.1"/>
    </source>
</evidence>
<dbReference type="GO" id="GO:0022625">
    <property type="term" value="C:cytosolic large ribosomal subunit"/>
    <property type="evidence" value="ECO:0007669"/>
    <property type="project" value="TreeGrafter"/>
</dbReference>
<evidence type="ECO:0000256" key="6">
    <source>
        <dbReference type="ARBA" id="ARBA00042918"/>
    </source>
</evidence>
<accession>A0AA35T4C5</accession>
<name>A0AA35T4C5_GEOBA</name>
<reference evidence="8" key="1">
    <citation type="submission" date="2023-03" db="EMBL/GenBank/DDBJ databases">
        <authorList>
            <person name="Steffen K."/>
            <person name="Cardenas P."/>
        </authorList>
    </citation>
    <scope>NUCLEOTIDE SEQUENCE</scope>
</reference>
<dbReference type="InterPro" id="IPR038716">
    <property type="entry name" value="P1/P2_N_sf"/>
</dbReference>
<keyword evidence="3 8" id="KW-0689">Ribosomal protein</keyword>
<dbReference type="GO" id="GO:0002181">
    <property type="term" value="P:cytoplasmic translation"/>
    <property type="evidence" value="ECO:0007669"/>
    <property type="project" value="TreeGrafter"/>
</dbReference>
<proteinExistence type="inferred from homology"/>
<dbReference type="PANTHER" id="PTHR45696">
    <property type="entry name" value="60S ACIDIC RIBOSOMAL PROTEIN P1"/>
    <property type="match status" value="1"/>
</dbReference>
<dbReference type="FunFam" id="1.10.10.1410:FF:000001">
    <property type="entry name" value="60S acidic ribosomal protein P1"/>
    <property type="match status" value="1"/>
</dbReference>
<comment type="function">
    <text evidence="1">Plays an important role in the elongation step of protein synthesis.</text>
</comment>
<evidence type="ECO:0000256" key="2">
    <source>
        <dbReference type="ARBA" id="ARBA00005436"/>
    </source>
</evidence>
<evidence type="ECO:0000256" key="1">
    <source>
        <dbReference type="ARBA" id="ARBA00003362"/>
    </source>
</evidence>
<comment type="similarity">
    <text evidence="2">Belongs to the eukaryotic ribosomal protein P1/P2 family.</text>
</comment>
<gene>
    <name evidence="8" type="ORF">GBAR_LOCUS22795</name>
</gene>
<dbReference type="Pfam" id="PF00428">
    <property type="entry name" value="Ribosomal_60s"/>
    <property type="match status" value="1"/>
</dbReference>
<keyword evidence="9" id="KW-1185">Reference proteome</keyword>
<protein>
    <recommendedName>
        <fullName evidence="5">Large ribosomal subunit protein P1</fullName>
    </recommendedName>
    <alternativeName>
        <fullName evidence="6">60S acidic ribosomal protein P1</fullName>
    </alternativeName>
</protein>
<organism evidence="8 9">
    <name type="scientific">Geodia barretti</name>
    <name type="common">Barrett's horny sponge</name>
    <dbReference type="NCBI Taxonomy" id="519541"/>
    <lineage>
        <taxon>Eukaryota</taxon>
        <taxon>Metazoa</taxon>
        <taxon>Porifera</taxon>
        <taxon>Demospongiae</taxon>
        <taxon>Heteroscleromorpha</taxon>
        <taxon>Tetractinellida</taxon>
        <taxon>Astrophorina</taxon>
        <taxon>Geodiidae</taxon>
        <taxon>Geodia</taxon>
    </lineage>
</organism>
<dbReference type="Gene3D" id="1.10.10.1410">
    <property type="match status" value="1"/>
</dbReference>
<evidence type="ECO:0000313" key="9">
    <source>
        <dbReference type="Proteomes" id="UP001174909"/>
    </source>
</evidence>